<feature type="transmembrane region" description="Helical" evidence="13">
    <location>
        <begin position="66"/>
        <end position="89"/>
    </location>
</feature>
<dbReference type="PRINTS" id="PR00657">
    <property type="entry name" value="CCCHEMOKINER"/>
</dbReference>
<feature type="transmembrane region" description="Helical" evidence="13">
    <location>
        <begin position="148"/>
        <end position="165"/>
    </location>
</feature>
<keyword evidence="3" id="KW-1003">Cell membrane</keyword>
<evidence type="ECO:0000256" key="10">
    <source>
        <dbReference type="ARBA" id="ARBA00023180"/>
    </source>
</evidence>
<feature type="transmembrane region" description="Helical" evidence="13">
    <location>
        <begin position="264"/>
        <end position="287"/>
    </location>
</feature>
<evidence type="ECO:0000256" key="2">
    <source>
        <dbReference type="ARBA" id="ARBA00019717"/>
    </source>
</evidence>
<evidence type="ECO:0000256" key="5">
    <source>
        <dbReference type="ARBA" id="ARBA00022989"/>
    </source>
</evidence>
<dbReference type="GO" id="GO:0060326">
    <property type="term" value="P:cell chemotaxis"/>
    <property type="evidence" value="ECO:0007669"/>
    <property type="project" value="TreeGrafter"/>
</dbReference>
<dbReference type="GO" id="GO:0016494">
    <property type="term" value="F:C-X-C chemokine receptor activity"/>
    <property type="evidence" value="ECO:0007669"/>
    <property type="project" value="InterPro"/>
</dbReference>
<evidence type="ECO:0000256" key="8">
    <source>
        <dbReference type="ARBA" id="ARBA00023157"/>
    </source>
</evidence>
<dbReference type="PRINTS" id="PR00237">
    <property type="entry name" value="GPCRRHODOPSN"/>
</dbReference>
<keyword evidence="8" id="KW-1015">Disulfide bond</keyword>
<dbReference type="Gene3D" id="1.20.1070.10">
    <property type="entry name" value="Rhodopsin 7-helix transmembrane proteins"/>
    <property type="match status" value="1"/>
</dbReference>
<keyword evidence="5 13" id="KW-1133">Transmembrane helix</keyword>
<dbReference type="PRINTS" id="PR01105">
    <property type="entry name" value="CXCCHMKINER6"/>
</dbReference>
<accession>A0A8T2JGR2</accession>
<dbReference type="InterPro" id="IPR000276">
    <property type="entry name" value="GPCR_Rhodpsn"/>
</dbReference>
<evidence type="ECO:0000313" key="16">
    <source>
        <dbReference type="Proteomes" id="UP000812440"/>
    </source>
</evidence>
<feature type="transmembrane region" description="Helical" evidence="13">
    <location>
        <begin position="185"/>
        <end position="207"/>
    </location>
</feature>
<dbReference type="GO" id="GO:0019957">
    <property type="term" value="F:C-C chemokine binding"/>
    <property type="evidence" value="ECO:0007669"/>
    <property type="project" value="TreeGrafter"/>
</dbReference>
<keyword evidence="4 12" id="KW-0812">Transmembrane</keyword>
<dbReference type="GO" id="GO:0006954">
    <property type="term" value="P:inflammatory response"/>
    <property type="evidence" value="ECO:0007669"/>
    <property type="project" value="InterPro"/>
</dbReference>
<comment type="subcellular location">
    <subcellularLocation>
        <location evidence="1">Cell membrane</location>
        <topology evidence="1">Multi-pass membrane protein</topology>
    </subcellularLocation>
</comment>
<evidence type="ECO:0000256" key="1">
    <source>
        <dbReference type="ARBA" id="ARBA00004651"/>
    </source>
</evidence>
<dbReference type="InterPro" id="IPR000355">
    <property type="entry name" value="Chemokine_rcpt"/>
</dbReference>
<evidence type="ECO:0000256" key="12">
    <source>
        <dbReference type="RuleBase" id="RU000688"/>
    </source>
</evidence>
<dbReference type="GO" id="GO:0007204">
    <property type="term" value="P:positive regulation of cytosolic calcium ion concentration"/>
    <property type="evidence" value="ECO:0007669"/>
    <property type="project" value="TreeGrafter"/>
</dbReference>
<dbReference type="InterPro" id="IPR017452">
    <property type="entry name" value="GPCR_Rhodpsn_7TM"/>
</dbReference>
<evidence type="ECO:0000256" key="6">
    <source>
        <dbReference type="ARBA" id="ARBA00023040"/>
    </source>
</evidence>
<evidence type="ECO:0000256" key="7">
    <source>
        <dbReference type="ARBA" id="ARBA00023136"/>
    </source>
</evidence>
<dbReference type="SUPFAM" id="SSF81321">
    <property type="entry name" value="Family A G protein-coupled receptor-like"/>
    <property type="match status" value="1"/>
</dbReference>
<keyword evidence="6 12" id="KW-0297">G-protein coupled receptor</keyword>
<evidence type="ECO:0000256" key="11">
    <source>
        <dbReference type="ARBA" id="ARBA00023224"/>
    </source>
</evidence>
<dbReference type="GO" id="GO:0009897">
    <property type="term" value="C:external side of plasma membrane"/>
    <property type="evidence" value="ECO:0007669"/>
    <property type="project" value="TreeGrafter"/>
</dbReference>
<keyword evidence="9 12" id="KW-0675">Receptor</keyword>
<keyword evidence="11 12" id="KW-0807">Transducer</keyword>
<dbReference type="EMBL" id="JAACNH010000005">
    <property type="protein sequence ID" value="KAG8442694.1"/>
    <property type="molecule type" value="Genomic_DNA"/>
</dbReference>
<dbReference type="PANTHER" id="PTHR10489">
    <property type="entry name" value="CELL ADHESION MOLECULE"/>
    <property type="match status" value="1"/>
</dbReference>
<keyword evidence="10" id="KW-0325">Glycoprotein</keyword>
<feature type="transmembrane region" description="Helical" evidence="13">
    <location>
        <begin position="228"/>
        <end position="252"/>
    </location>
</feature>
<evidence type="ECO:0000256" key="3">
    <source>
        <dbReference type="ARBA" id="ARBA00022475"/>
    </source>
</evidence>
<feature type="transmembrane region" description="Helical" evidence="13">
    <location>
        <begin position="109"/>
        <end position="127"/>
    </location>
</feature>
<evidence type="ECO:0000256" key="13">
    <source>
        <dbReference type="SAM" id="Phobius"/>
    </source>
</evidence>
<dbReference type="GO" id="GO:0015026">
    <property type="term" value="F:coreceptor activity"/>
    <property type="evidence" value="ECO:0007669"/>
    <property type="project" value="InterPro"/>
</dbReference>
<feature type="domain" description="G-protein coupled receptors family 1 profile" evidence="14">
    <location>
        <begin position="46"/>
        <end position="284"/>
    </location>
</feature>
<dbReference type="GO" id="GO:0006955">
    <property type="term" value="P:immune response"/>
    <property type="evidence" value="ECO:0007669"/>
    <property type="project" value="TreeGrafter"/>
</dbReference>
<reference evidence="15" key="1">
    <citation type="thesis" date="2020" institute="ProQuest LLC" country="789 East Eisenhower Parkway, Ann Arbor, MI, USA">
        <title>Comparative Genomics and Chromosome Evolution.</title>
        <authorList>
            <person name="Mudd A.B."/>
        </authorList>
    </citation>
    <scope>NUCLEOTIDE SEQUENCE</scope>
    <source>
        <strain evidence="15">Female2</strain>
        <tissue evidence="15">Blood</tissue>
    </source>
</reference>
<comment type="caution">
    <text evidence="15">The sequence shown here is derived from an EMBL/GenBank/DDBJ whole genome shotgun (WGS) entry which is preliminary data.</text>
</comment>
<dbReference type="InterPro" id="IPR050119">
    <property type="entry name" value="CCR1-9-like"/>
</dbReference>
<dbReference type="PROSITE" id="PS00237">
    <property type="entry name" value="G_PROTEIN_RECEP_F1_1"/>
    <property type="match status" value="1"/>
</dbReference>
<keyword evidence="7 13" id="KW-0472">Membrane</keyword>
<evidence type="ECO:0000256" key="4">
    <source>
        <dbReference type="ARBA" id="ARBA00022692"/>
    </source>
</evidence>
<dbReference type="GO" id="GO:0016493">
    <property type="term" value="F:C-C chemokine receptor activity"/>
    <property type="evidence" value="ECO:0007669"/>
    <property type="project" value="TreeGrafter"/>
</dbReference>
<evidence type="ECO:0000259" key="14">
    <source>
        <dbReference type="PROSITE" id="PS50262"/>
    </source>
</evidence>
<dbReference type="AlphaFoldDB" id="A0A8T2JGR2"/>
<comment type="similarity">
    <text evidence="12">Belongs to the G-protein coupled receptor 1 family.</text>
</comment>
<evidence type="ECO:0000313" key="15">
    <source>
        <dbReference type="EMBL" id="KAG8442694.1"/>
    </source>
</evidence>
<dbReference type="PROSITE" id="PS50262">
    <property type="entry name" value="G_PROTEIN_RECEP_F1_2"/>
    <property type="match status" value="1"/>
</dbReference>
<keyword evidence="16" id="KW-1185">Reference proteome</keyword>
<feature type="transmembrane region" description="Helical" evidence="13">
    <location>
        <begin position="30"/>
        <end position="54"/>
    </location>
</feature>
<dbReference type="PANTHER" id="PTHR10489:SF705">
    <property type="entry name" value="C-X-C CHEMOKINE RECEPTOR TYPE 6"/>
    <property type="match status" value="1"/>
</dbReference>
<gene>
    <name evidence="15" type="ORF">GDO86_011475</name>
</gene>
<dbReference type="InterPro" id="IPR002235">
    <property type="entry name" value="Chemokine_CXCR6"/>
</dbReference>
<evidence type="ECO:0000256" key="9">
    <source>
        <dbReference type="ARBA" id="ARBA00023170"/>
    </source>
</evidence>
<organism evidence="15 16">
    <name type="scientific">Hymenochirus boettgeri</name>
    <name type="common">Congo dwarf clawed frog</name>
    <dbReference type="NCBI Taxonomy" id="247094"/>
    <lineage>
        <taxon>Eukaryota</taxon>
        <taxon>Metazoa</taxon>
        <taxon>Chordata</taxon>
        <taxon>Craniata</taxon>
        <taxon>Vertebrata</taxon>
        <taxon>Euteleostomi</taxon>
        <taxon>Amphibia</taxon>
        <taxon>Batrachia</taxon>
        <taxon>Anura</taxon>
        <taxon>Pipoidea</taxon>
        <taxon>Pipidae</taxon>
        <taxon>Pipinae</taxon>
        <taxon>Hymenochirus</taxon>
    </lineage>
</organism>
<dbReference type="OrthoDB" id="5970631at2759"/>
<proteinExistence type="inferred from homology"/>
<dbReference type="GO" id="GO:0019722">
    <property type="term" value="P:calcium-mediated signaling"/>
    <property type="evidence" value="ECO:0007669"/>
    <property type="project" value="TreeGrafter"/>
</dbReference>
<sequence length="337" mass="38983">MISENDQQDFEIVYDNNDDSDLSVLKLQNYFLPVLYSITCISGVFGNLLVIIIYSFYEKMKTLTDILIVNLAVADMLFLCTLPFLAYHAANTWIFGEVMCKLIRGVYRINLYTSMLTLTCITLDRYISITQAIKASRYQSNKYRWGKFICAIAWAFSVLLAVPQFKYSQSTHGCFEKYHEPYLELLVNSLQIVIGFLLPLIAIIFCYTLIVKTLIITSNFQKQKSFKIIFTVVLVFVTTQLPYNTVIFISVLENNLHTNIHVKIAMIVTEAIAYLHACLNPVLYFFVGIKFRKNFWKILNHWGLVKQQMEHLDNIRTIERDSKNMSASTNIEAISMH</sequence>
<dbReference type="Pfam" id="PF00001">
    <property type="entry name" value="7tm_1"/>
    <property type="match status" value="1"/>
</dbReference>
<protein>
    <recommendedName>
        <fullName evidence="2">C-X-C chemokine receptor type 6</fullName>
    </recommendedName>
</protein>
<name>A0A8T2JGR2_9PIPI</name>
<dbReference type="Proteomes" id="UP000812440">
    <property type="component" value="Chromosome 6"/>
</dbReference>